<feature type="region of interest" description="Disordered" evidence="1">
    <location>
        <begin position="1"/>
        <end position="22"/>
    </location>
</feature>
<dbReference type="InterPro" id="IPR034660">
    <property type="entry name" value="DinB/YfiT-like"/>
</dbReference>
<dbReference type="EMBL" id="AP022590">
    <property type="protein sequence ID" value="BBY39093.1"/>
    <property type="molecule type" value="Genomic_DNA"/>
</dbReference>
<reference evidence="2 3" key="1">
    <citation type="journal article" date="2019" name="Emerg. Microbes Infect.">
        <title>Comprehensive subspecies identification of 175 nontuberculous mycobacteria species based on 7547 genomic profiles.</title>
        <authorList>
            <person name="Matsumoto Y."/>
            <person name="Kinjo T."/>
            <person name="Motooka D."/>
            <person name="Nabeya D."/>
            <person name="Jung N."/>
            <person name="Uechi K."/>
            <person name="Horii T."/>
            <person name="Iida T."/>
            <person name="Fujita J."/>
            <person name="Nakamura S."/>
        </authorList>
    </citation>
    <scope>NUCLEOTIDE SEQUENCE [LARGE SCALE GENOMIC DNA]</scope>
    <source>
        <strain evidence="2 3">JCM 18113</strain>
    </source>
</reference>
<organism evidence="2 3">
    <name type="scientific">Mycobacterium mantenii</name>
    <dbReference type="NCBI Taxonomy" id="560555"/>
    <lineage>
        <taxon>Bacteria</taxon>
        <taxon>Bacillati</taxon>
        <taxon>Actinomycetota</taxon>
        <taxon>Actinomycetes</taxon>
        <taxon>Mycobacteriales</taxon>
        <taxon>Mycobacteriaceae</taxon>
        <taxon>Mycobacterium</taxon>
        <taxon>Mycobacterium avium complex (MAC)</taxon>
    </lineage>
</organism>
<sequence length="223" mass="24638">MPKPPASPHLTAPETYDRSMPALAPPVTDERNALREFLAFHQSAYFAVSHGLTDEQARSTPSVSALSIGGLIKHATGMQRSWMARVAAAPDAPPKDPRPFERIAEEFADQHVMRPDETLAGLLDAFEAQNATSLRLVETTDLDAPVPVPQDIPWFPKNQQAWSVRWVILHVINELARHAGHADIIRETIDGATMYELIAAREGWAIQGWVQPWKSSDSGPRPS</sequence>
<gene>
    <name evidence="2" type="ORF">MMAN_32270</name>
</gene>
<dbReference type="Gene3D" id="1.20.120.450">
    <property type="entry name" value="dinb family like domain"/>
    <property type="match status" value="1"/>
</dbReference>
<protein>
    <recommendedName>
        <fullName evidence="4">DinB family protein</fullName>
    </recommendedName>
</protein>
<dbReference type="InterPro" id="IPR007061">
    <property type="entry name" value="MST-like"/>
</dbReference>
<proteinExistence type="predicted"/>
<evidence type="ECO:0000313" key="2">
    <source>
        <dbReference type="EMBL" id="BBY39093.1"/>
    </source>
</evidence>
<evidence type="ECO:0000256" key="1">
    <source>
        <dbReference type="SAM" id="MobiDB-lite"/>
    </source>
</evidence>
<dbReference type="Pfam" id="PF04978">
    <property type="entry name" value="MST"/>
    <property type="match status" value="1"/>
</dbReference>
<keyword evidence="3" id="KW-1185">Reference proteome</keyword>
<dbReference type="Proteomes" id="UP000465812">
    <property type="component" value="Chromosome"/>
</dbReference>
<evidence type="ECO:0008006" key="4">
    <source>
        <dbReference type="Google" id="ProtNLM"/>
    </source>
</evidence>
<evidence type="ECO:0000313" key="3">
    <source>
        <dbReference type="Proteomes" id="UP000465812"/>
    </source>
</evidence>
<accession>A0ABM7JU47</accession>
<dbReference type="SUPFAM" id="SSF109854">
    <property type="entry name" value="DinB/YfiT-like putative metalloenzymes"/>
    <property type="match status" value="1"/>
</dbReference>
<name>A0ABM7JU47_MYCNT</name>